<gene>
    <name evidence="1" type="ORF">OCU04_008025</name>
</gene>
<evidence type="ECO:0000313" key="1">
    <source>
        <dbReference type="EMBL" id="KAJ8062767.1"/>
    </source>
</evidence>
<accession>A0A9X0AHC4</accession>
<organism evidence="1 2">
    <name type="scientific">Sclerotinia nivalis</name>
    <dbReference type="NCBI Taxonomy" id="352851"/>
    <lineage>
        <taxon>Eukaryota</taxon>
        <taxon>Fungi</taxon>
        <taxon>Dikarya</taxon>
        <taxon>Ascomycota</taxon>
        <taxon>Pezizomycotina</taxon>
        <taxon>Leotiomycetes</taxon>
        <taxon>Helotiales</taxon>
        <taxon>Sclerotiniaceae</taxon>
        <taxon>Sclerotinia</taxon>
    </lineage>
</organism>
<proteinExistence type="predicted"/>
<sequence>MAIDSELNSNETQADGKKLINLMQEKMRTSLEGPVSMQASQEGKARAQTLEFRGKMIVTIYTYRLLYVGFGYGQSFATNCRCVRAMDLDDQSATGAQRPV</sequence>
<dbReference type="AlphaFoldDB" id="A0A9X0AHC4"/>
<protein>
    <submittedName>
        <fullName evidence="1">Uncharacterized protein</fullName>
    </submittedName>
</protein>
<dbReference type="Proteomes" id="UP001152300">
    <property type="component" value="Unassembled WGS sequence"/>
</dbReference>
<dbReference type="EMBL" id="JAPEIS010000009">
    <property type="protein sequence ID" value="KAJ8062767.1"/>
    <property type="molecule type" value="Genomic_DNA"/>
</dbReference>
<evidence type="ECO:0000313" key="2">
    <source>
        <dbReference type="Proteomes" id="UP001152300"/>
    </source>
</evidence>
<reference evidence="1" key="1">
    <citation type="submission" date="2022-11" db="EMBL/GenBank/DDBJ databases">
        <title>Genome Resource of Sclerotinia nivalis Strain SnTB1, a Plant Pathogen Isolated from American Ginseng.</title>
        <authorList>
            <person name="Fan S."/>
        </authorList>
    </citation>
    <scope>NUCLEOTIDE SEQUENCE</scope>
    <source>
        <strain evidence="1">SnTB1</strain>
    </source>
</reference>
<name>A0A9X0AHC4_9HELO</name>
<comment type="caution">
    <text evidence="1">The sequence shown here is derived from an EMBL/GenBank/DDBJ whole genome shotgun (WGS) entry which is preliminary data.</text>
</comment>
<keyword evidence="2" id="KW-1185">Reference proteome</keyword>